<evidence type="ECO:0000313" key="1">
    <source>
        <dbReference type="Proteomes" id="UP000095286"/>
    </source>
</evidence>
<sequence length="80" mass="8876">MDDRVELTDIEIQLLKDQNTKKIKKVITIVAITLTLISIVLVALSLSFGPKIDSLVNDELDRKISSKELFLGPRPTIVAS</sequence>
<accession>A0AC35TMX5</accession>
<name>A0AC35TMX5_9BILA</name>
<protein>
    <submittedName>
        <fullName evidence="2">Col_cuticle_N domain-containing protein</fullName>
    </submittedName>
</protein>
<proteinExistence type="predicted"/>
<dbReference type="Proteomes" id="UP000095286">
    <property type="component" value="Unplaced"/>
</dbReference>
<organism evidence="1 2">
    <name type="scientific">Rhabditophanes sp. KR3021</name>
    <dbReference type="NCBI Taxonomy" id="114890"/>
    <lineage>
        <taxon>Eukaryota</taxon>
        <taxon>Metazoa</taxon>
        <taxon>Ecdysozoa</taxon>
        <taxon>Nematoda</taxon>
        <taxon>Chromadorea</taxon>
        <taxon>Rhabditida</taxon>
        <taxon>Tylenchina</taxon>
        <taxon>Panagrolaimomorpha</taxon>
        <taxon>Strongyloidoidea</taxon>
        <taxon>Alloionematidae</taxon>
        <taxon>Rhabditophanes</taxon>
    </lineage>
</organism>
<dbReference type="WBParaSite" id="RSKR_0000203400.1">
    <property type="protein sequence ID" value="RSKR_0000203400.1"/>
    <property type="gene ID" value="RSKR_0000203400"/>
</dbReference>
<reference evidence="2" key="1">
    <citation type="submission" date="2016-11" db="UniProtKB">
        <authorList>
            <consortium name="WormBaseParasite"/>
        </authorList>
    </citation>
    <scope>IDENTIFICATION</scope>
    <source>
        <strain evidence="2">KR3021</strain>
    </source>
</reference>
<evidence type="ECO:0000313" key="2">
    <source>
        <dbReference type="WBParaSite" id="RSKR_0000203400.1"/>
    </source>
</evidence>